<evidence type="ECO:0000313" key="1">
    <source>
        <dbReference type="EMBL" id="TGX97618.1"/>
    </source>
</evidence>
<comment type="caution">
    <text evidence="1">The sequence shown here is derived from an EMBL/GenBank/DDBJ whole genome shotgun (WGS) entry which is preliminary data.</text>
</comment>
<name>A0AC61QX69_9FIRM</name>
<sequence>MFKIVGLLLVVCGCTAMGLSAGNEMERRIRELRELLKLLEILEGEIGYANAALAEAFRHGARRMAEPFSGFLEHMAEHMDEFRGDTLGEIFMRHVQEDLKGTALCRKDLDALTGFGEQLGYLDVKMQLAAIGLYKEQLTHEYVRAREECRKNSKLYRCLGLMGGLFLALIFF</sequence>
<organism evidence="1 2">
    <name type="scientific">Hominisplanchenecus murintestinalis</name>
    <dbReference type="NCBI Taxonomy" id="2941517"/>
    <lineage>
        <taxon>Bacteria</taxon>
        <taxon>Bacillati</taxon>
        <taxon>Bacillota</taxon>
        <taxon>Clostridia</taxon>
        <taxon>Lachnospirales</taxon>
        <taxon>Lachnospiraceae</taxon>
        <taxon>Hominisplanchenecus</taxon>
    </lineage>
</organism>
<protein>
    <submittedName>
        <fullName evidence="1">Uncharacterized protein</fullName>
    </submittedName>
</protein>
<proteinExistence type="predicted"/>
<accession>A0AC61QX69</accession>
<dbReference type="EMBL" id="SRZB01000028">
    <property type="protein sequence ID" value="TGX97618.1"/>
    <property type="molecule type" value="Genomic_DNA"/>
</dbReference>
<reference evidence="1" key="1">
    <citation type="submission" date="2019-04" db="EMBL/GenBank/DDBJ databases">
        <title>Microbes associate with the intestines of laboratory mice.</title>
        <authorList>
            <person name="Navarre W."/>
            <person name="Wong E."/>
            <person name="Huang K."/>
            <person name="Tropini C."/>
            <person name="Ng K."/>
            <person name="Yu B."/>
        </authorList>
    </citation>
    <scope>NUCLEOTIDE SEQUENCE</scope>
    <source>
        <strain evidence="1">NM72_1-8</strain>
    </source>
</reference>
<keyword evidence="2" id="KW-1185">Reference proteome</keyword>
<evidence type="ECO:0000313" key="2">
    <source>
        <dbReference type="Proteomes" id="UP000307720"/>
    </source>
</evidence>
<dbReference type="Proteomes" id="UP000307720">
    <property type="component" value="Unassembled WGS sequence"/>
</dbReference>
<gene>
    <name evidence="1" type="ORF">E5357_11765</name>
</gene>